<reference evidence="3 4" key="1">
    <citation type="submission" date="2018-11" db="EMBL/GenBank/DDBJ databases">
        <authorList>
            <consortium name="Pathogen Informatics"/>
        </authorList>
    </citation>
    <scope>NUCLEOTIDE SEQUENCE [LARGE SCALE GENOMIC DNA]</scope>
</reference>
<dbReference type="GO" id="GO:0005737">
    <property type="term" value="C:cytoplasm"/>
    <property type="evidence" value="ECO:0007669"/>
    <property type="project" value="TreeGrafter"/>
</dbReference>
<dbReference type="GO" id="GO:0034450">
    <property type="term" value="F:ubiquitin-ubiquitin ligase activity"/>
    <property type="evidence" value="ECO:0007669"/>
    <property type="project" value="TreeGrafter"/>
</dbReference>
<feature type="domain" description="E3 ubiquitin-protein ligase UBR5 ubiquitin-associated" evidence="2">
    <location>
        <begin position="138"/>
        <end position="187"/>
    </location>
</feature>
<dbReference type="CDD" id="cd14423">
    <property type="entry name" value="CUE_UBR5"/>
    <property type="match status" value="1"/>
</dbReference>
<dbReference type="GO" id="GO:0090263">
    <property type="term" value="P:positive regulation of canonical Wnt signaling pathway"/>
    <property type="evidence" value="ECO:0007669"/>
    <property type="project" value="TreeGrafter"/>
</dbReference>
<feature type="region of interest" description="Disordered" evidence="1">
    <location>
        <begin position="296"/>
        <end position="319"/>
    </location>
</feature>
<feature type="region of interest" description="Disordered" evidence="1">
    <location>
        <begin position="520"/>
        <end position="605"/>
    </location>
</feature>
<organism evidence="3 4">
    <name type="scientific">Dibothriocephalus latus</name>
    <name type="common">Fish tapeworm</name>
    <name type="synonym">Diphyllobothrium latum</name>
    <dbReference type="NCBI Taxonomy" id="60516"/>
    <lineage>
        <taxon>Eukaryota</taxon>
        <taxon>Metazoa</taxon>
        <taxon>Spiralia</taxon>
        <taxon>Lophotrochozoa</taxon>
        <taxon>Platyhelminthes</taxon>
        <taxon>Cestoda</taxon>
        <taxon>Eucestoda</taxon>
        <taxon>Diphyllobothriidea</taxon>
        <taxon>Diphyllobothriidae</taxon>
        <taxon>Dibothriocephalus</taxon>
    </lineage>
</organism>
<dbReference type="GO" id="GO:0000209">
    <property type="term" value="P:protein polyubiquitination"/>
    <property type="evidence" value="ECO:0007669"/>
    <property type="project" value="TreeGrafter"/>
</dbReference>
<dbReference type="AlphaFoldDB" id="A0A3P6TGL2"/>
<gene>
    <name evidence="3" type="ORF">DILT_LOCUS3996</name>
</gene>
<evidence type="ECO:0000313" key="3">
    <source>
        <dbReference type="EMBL" id="VDK87272.1"/>
    </source>
</evidence>
<feature type="compositionally biased region" description="Low complexity" evidence="1">
    <location>
        <begin position="87"/>
        <end position="100"/>
    </location>
</feature>
<dbReference type="InterPro" id="IPR024725">
    <property type="entry name" value="UBR5_UBA"/>
</dbReference>
<evidence type="ECO:0000313" key="4">
    <source>
        <dbReference type="Proteomes" id="UP000281553"/>
    </source>
</evidence>
<protein>
    <recommendedName>
        <fullName evidence="2">E3 ubiquitin-protein ligase UBR5 ubiquitin-associated domain-containing protein</fullName>
    </recommendedName>
</protein>
<dbReference type="EMBL" id="UYRU01044638">
    <property type="protein sequence ID" value="VDK87272.1"/>
    <property type="molecule type" value="Genomic_DNA"/>
</dbReference>
<dbReference type="Gene3D" id="1.10.8.10">
    <property type="entry name" value="DNA helicase RuvA subunit, C-terminal domain"/>
    <property type="match status" value="1"/>
</dbReference>
<dbReference type="PANTHER" id="PTHR46276:SF1">
    <property type="entry name" value="E3 UBIQUITIN-PROTEIN LIGASE UBR5"/>
    <property type="match status" value="1"/>
</dbReference>
<evidence type="ECO:0000259" key="2">
    <source>
        <dbReference type="Pfam" id="PF11547"/>
    </source>
</evidence>
<proteinExistence type="predicted"/>
<dbReference type="OrthoDB" id="298098at2759"/>
<feature type="compositionally biased region" description="Basic and acidic residues" evidence="1">
    <location>
        <begin position="66"/>
        <end position="84"/>
    </location>
</feature>
<dbReference type="PANTHER" id="PTHR46276">
    <property type="entry name" value="E3 UBIQUITIN-PROTEIN LIGASE UBR5"/>
    <property type="match status" value="1"/>
</dbReference>
<feature type="region of interest" description="Disordered" evidence="1">
    <location>
        <begin position="66"/>
        <end position="100"/>
    </location>
</feature>
<dbReference type="Proteomes" id="UP000281553">
    <property type="component" value="Unassembled WGS sequence"/>
</dbReference>
<sequence>MSESLKRISDQVKKDGVSAPEVLRPLFQSHIVESVIGPSHIAFRLEDGRVCRVAYFLRSDSMSTLEEKRKARSSDMRNDSHYSRDVSSGSTRSSGASATLRSMRSPLGVLGRHARGLSFLREMQRQGIYLARPISSQIPAAEVPESLIEQCQTVLQGKSRQLIVRELQRTNLDVNMAVNNLLSRDDETDIGSSSGTVGAPSAAEDWEDEAEDLFSIFEHPEGHLLFEPETGVTDELLDRAFSPRLRGELGSDYDYTSYSDRRKRRRLDAHSYVRNADTYGGRSTSSYIESRRFWRSIPGSSDDQPQRADEDIYESANPQSPSQNRYYVYLGDKLEFWPLSTSDAPGFVFTAIAALYSELLAVTSSATLGITGEKIVSLSACITRASVVTASGAIASWMDDVLPALLQATASSSSSSNALSLRSAVARFEHPATRFAELKHETVRKVHTATLISVVQCESGNIYWCSCLDPIQSARLQSSMDQVSQTEAALHAFACPHAITAWNNSNMPSTSFDQSATLADGALPTAPTTGEGGLGGSGSSLSLEMPPPPSPASSTCSDQSGPIKPRGSSRRTEKDSSTDFGGTRPATKRQHSSTNRAGNNSSESEELEDWCLNDVVFVEDGRTQPVGVLLKVDGNIAAVKFLKDCRLLKKDDLMVVKPTGLQRVPDFVQHSPRKVPTSFLSSKVSGESGPGTTTARNRKKLISIAPENGRIHAIVERLIDNPASGPPAMDPKTLEYHIFTLIGKTVSSHRLPILAQGAQRPAYDQLAYTCPAERPLLLRDSAGVVFPFLPTPRSGQEPWVFPQWLDLPSIQCAALSWLSPSCLSTFGDSQPAPSSGTTDANSKKNKEAKSRIPRILFGIIVVAETSLMQYILRAEDHKVEEALRSLATSTASKLQSVVHELSDGHRNILHMAVLMCAPQSNRETEWSDRLVNILANQPEGKFKGLELRNPSQTWNLTPTSKPLFSLLNL</sequence>
<evidence type="ECO:0000256" key="1">
    <source>
        <dbReference type="SAM" id="MobiDB-lite"/>
    </source>
</evidence>
<keyword evidence="4" id="KW-1185">Reference proteome</keyword>
<dbReference type="Pfam" id="PF11547">
    <property type="entry name" value="E3_UbLigase_EDD"/>
    <property type="match status" value="1"/>
</dbReference>
<dbReference type="GO" id="GO:0005634">
    <property type="term" value="C:nucleus"/>
    <property type="evidence" value="ECO:0007669"/>
    <property type="project" value="TreeGrafter"/>
</dbReference>
<name>A0A3P6TGL2_DIBLA</name>
<dbReference type="FunFam" id="1.10.8.10:FF:000009">
    <property type="entry name" value="Putative E3 ubiquitin-protein ligase UBR5"/>
    <property type="match status" value="1"/>
</dbReference>
<dbReference type="GO" id="GO:0043130">
    <property type="term" value="F:ubiquitin binding"/>
    <property type="evidence" value="ECO:0007669"/>
    <property type="project" value="InterPro"/>
</dbReference>
<feature type="compositionally biased region" description="Polar residues" evidence="1">
    <location>
        <begin position="592"/>
        <end position="602"/>
    </location>
</feature>
<accession>A0A3P6TGL2</accession>